<reference evidence="3 4" key="1">
    <citation type="journal article" date="2021" name="Elife">
        <title>Chloroplast acquisition without the gene transfer in kleptoplastic sea slugs, Plakobranchus ocellatus.</title>
        <authorList>
            <person name="Maeda T."/>
            <person name="Takahashi S."/>
            <person name="Yoshida T."/>
            <person name="Shimamura S."/>
            <person name="Takaki Y."/>
            <person name="Nagai Y."/>
            <person name="Toyoda A."/>
            <person name="Suzuki Y."/>
            <person name="Arimoto A."/>
            <person name="Ishii H."/>
            <person name="Satoh N."/>
            <person name="Nishiyama T."/>
            <person name="Hasebe M."/>
            <person name="Maruyama T."/>
            <person name="Minagawa J."/>
            <person name="Obokata J."/>
            <person name="Shigenobu S."/>
        </authorList>
    </citation>
    <scope>NUCLEOTIDE SEQUENCE [LARGE SCALE GENOMIC DNA]</scope>
</reference>
<proteinExistence type="predicted"/>
<gene>
    <name evidence="3" type="ORF">PoB_005348900</name>
</gene>
<sequence>MEHAKKMVLIDPKELEHQRQQDKQFVKPILDPRVESISALDREMQDILHSREGVSDYDKLQRYREVLTRYLHLVDNYRNRPIGRVEISEPRNSHERKEDITNEVVDSLPKPLKKKGELLLRRLRANSDLDWNRRGEIKYKSDWIQSSNLTDLVSEALRYKPREDKAFPTGWKEFQDILIAENVPRKLLGAGCNHTSAASPLGSGQVTETPEKSFTQSPEKLQERKPVKDSVKTFVEVVDTLLKDGTWFSKGYLPAWTVETFRVKVVRKTVPVTYVITDYNDNDVKGTFYEESLRTIKSRRFYAKAEMEKNFSHYFTKLVKDIHLDSRGWEVGLVEVQAPITWHNVRENECWLFISEHDRIQRKQINHRAILSAGLYKDVQTAVERLNIELSRIIRQLKSKSTEVPITFKHNEDSMRASLEVNDPTILCRLSPKLCEFLEIEDREYQAPAVTTSRQPLTNAFGQCTIYIYTDLIEPRHVGDTLAPLLRVIPLDGKQGTVQHRFFDRPHYFPMIKHTFDTIEILITDSQGLKIPFESGKSLVTLHFRRKKIE</sequence>
<keyword evidence="1" id="KW-0175">Coiled coil</keyword>
<dbReference type="AlphaFoldDB" id="A0AAV4C8F8"/>
<feature type="compositionally biased region" description="Polar residues" evidence="2">
    <location>
        <begin position="198"/>
        <end position="219"/>
    </location>
</feature>
<evidence type="ECO:0000256" key="1">
    <source>
        <dbReference type="SAM" id="Coils"/>
    </source>
</evidence>
<comment type="caution">
    <text evidence="3">The sequence shown here is derived from an EMBL/GenBank/DDBJ whole genome shotgun (WGS) entry which is preliminary data.</text>
</comment>
<protein>
    <submittedName>
        <fullName evidence="3">Lrr and pyd domains-containing protein 3-like protein</fullName>
    </submittedName>
</protein>
<feature type="coiled-coil region" evidence="1">
    <location>
        <begin position="376"/>
        <end position="403"/>
    </location>
</feature>
<feature type="region of interest" description="Disordered" evidence="2">
    <location>
        <begin position="198"/>
        <end position="222"/>
    </location>
</feature>
<accession>A0AAV4C8F8</accession>
<dbReference type="EMBL" id="BLXT01005873">
    <property type="protein sequence ID" value="GFO26984.1"/>
    <property type="molecule type" value="Genomic_DNA"/>
</dbReference>
<name>A0AAV4C8F8_9GAST</name>
<evidence type="ECO:0000256" key="2">
    <source>
        <dbReference type="SAM" id="MobiDB-lite"/>
    </source>
</evidence>
<dbReference type="Proteomes" id="UP000735302">
    <property type="component" value="Unassembled WGS sequence"/>
</dbReference>
<keyword evidence="4" id="KW-1185">Reference proteome</keyword>
<organism evidence="3 4">
    <name type="scientific">Plakobranchus ocellatus</name>
    <dbReference type="NCBI Taxonomy" id="259542"/>
    <lineage>
        <taxon>Eukaryota</taxon>
        <taxon>Metazoa</taxon>
        <taxon>Spiralia</taxon>
        <taxon>Lophotrochozoa</taxon>
        <taxon>Mollusca</taxon>
        <taxon>Gastropoda</taxon>
        <taxon>Heterobranchia</taxon>
        <taxon>Euthyneura</taxon>
        <taxon>Panpulmonata</taxon>
        <taxon>Sacoglossa</taxon>
        <taxon>Placobranchoidea</taxon>
        <taxon>Plakobranchidae</taxon>
        <taxon>Plakobranchus</taxon>
    </lineage>
</organism>
<evidence type="ECO:0000313" key="3">
    <source>
        <dbReference type="EMBL" id="GFO26984.1"/>
    </source>
</evidence>
<evidence type="ECO:0000313" key="4">
    <source>
        <dbReference type="Proteomes" id="UP000735302"/>
    </source>
</evidence>